<feature type="compositionally biased region" description="Polar residues" evidence="1">
    <location>
        <begin position="393"/>
        <end position="406"/>
    </location>
</feature>
<gene>
    <name evidence="2" type="ORF">ANN_09642</name>
</gene>
<accession>A0ABQ8TPG7</accession>
<name>A0ABQ8TPG7_PERAM</name>
<sequence>MWSGSRSVELKRKLEATTLSGMCISPADSASVLTIERPPSANQLKLEYVPRCSEEMVAKIKQSLDGKQDLAIICDETDSASFCVFADLVETQDATFHQQNYRLIFTLKEIVLKPSSNTFKVTIDLNEALGALMLSYPEFTSVVLKCVWVPSATVDAEKRFSKLAKKLQYGTWSQDALSLAVAAYMNGDHGINECARIATEFSAEIENELQNHILKFEEMMFGLTSTDGRKLAFDIAQRNGLPHNFNREKDQAVKKWNIKSRRSRWTGHVARMGESRNAYNVLVGRPEGKRPLGRPRRRWEDIKMDLREVGYDDRDWINLAQDRDRWRAYVRAAMNLRMSIINGDDPNFGVKVMKMFDECGDGNDSSNDTSSERDEVEDEIITQRGGIIIDAGRSSSLEANSRTQVGPTRKARRLVYTPEDSSVSGSESEVNEHIPNSLSNPNLVRPPKKILTGKNNHRWCTEPAGTSRRTACRNIIHFIQAPLGHAKEANSPMQTLSLFMTNEMLQMIASHTNEEIL</sequence>
<dbReference type="Proteomes" id="UP001148838">
    <property type="component" value="Unassembled WGS sequence"/>
</dbReference>
<dbReference type="EMBL" id="JAJSOF020000005">
    <property type="protein sequence ID" value="KAJ4447635.1"/>
    <property type="molecule type" value="Genomic_DNA"/>
</dbReference>
<keyword evidence="3" id="KW-1185">Reference proteome</keyword>
<comment type="caution">
    <text evidence="2">The sequence shown here is derived from an EMBL/GenBank/DDBJ whole genome shotgun (WGS) entry which is preliminary data.</text>
</comment>
<protein>
    <submittedName>
        <fullName evidence="2">Uncharacterized protein</fullName>
    </submittedName>
</protein>
<evidence type="ECO:0000313" key="2">
    <source>
        <dbReference type="EMBL" id="KAJ4447635.1"/>
    </source>
</evidence>
<feature type="region of interest" description="Disordered" evidence="1">
    <location>
        <begin position="359"/>
        <end position="456"/>
    </location>
</feature>
<evidence type="ECO:0000313" key="3">
    <source>
        <dbReference type="Proteomes" id="UP001148838"/>
    </source>
</evidence>
<proteinExistence type="predicted"/>
<reference evidence="2 3" key="1">
    <citation type="journal article" date="2022" name="Allergy">
        <title>Genome assembly and annotation of Periplaneta americana reveal a comprehensive cockroach allergen profile.</title>
        <authorList>
            <person name="Wang L."/>
            <person name="Xiong Q."/>
            <person name="Saelim N."/>
            <person name="Wang L."/>
            <person name="Nong W."/>
            <person name="Wan A.T."/>
            <person name="Shi M."/>
            <person name="Liu X."/>
            <person name="Cao Q."/>
            <person name="Hui J.H.L."/>
            <person name="Sookrung N."/>
            <person name="Leung T.F."/>
            <person name="Tungtrongchitr A."/>
            <person name="Tsui S.K.W."/>
        </authorList>
    </citation>
    <scope>NUCLEOTIDE SEQUENCE [LARGE SCALE GENOMIC DNA]</scope>
    <source>
        <strain evidence="2">PWHHKU_190912</strain>
    </source>
</reference>
<organism evidence="2 3">
    <name type="scientific">Periplaneta americana</name>
    <name type="common">American cockroach</name>
    <name type="synonym">Blatta americana</name>
    <dbReference type="NCBI Taxonomy" id="6978"/>
    <lineage>
        <taxon>Eukaryota</taxon>
        <taxon>Metazoa</taxon>
        <taxon>Ecdysozoa</taxon>
        <taxon>Arthropoda</taxon>
        <taxon>Hexapoda</taxon>
        <taxon>Insecta</taxon>
        <taxon>Pterygota</taxon>
        <taxon>Neoptera</taxon>
        <taxon>Polyneoptera</taxon>
        <taxon>Dictyoptera</taxon>
        <taxon>Blattodea</taxon>
        <taxon>Blattoidea</taxon>
        <taxon>Blattidae</taxon>
        <taxon>Blattinae</taxon>
        <taxon>Periplaneta</taxon>
    </lineage>
</organism>
<evidence type="ECO:0000256" key="1">
    <source>
        <dbReference type="SAM" id="MobiDB-lite"/>
    </source>
</evidence>